<keyword evidence="3" id="KW-0812">Transmembrane</keyword>
<protein>
    <submittedName>
        <fullName evidence="4">D-alanyl-D-alanine carboxypeptidase/D-alanyl-D-alanine-endopeptidase</fullName>
        <ecNumber evidence="4">3.4.16.4</ecNumber>
    </submittedName>
</protein>
<evidence type="ECO:0000313" key="5">
    <source>
        <dbReference type="Proteomes" id="UP001056336"/>
    </source>
</evidence>
<reference evidence="4" key="2">
    <citation type="submission" date="2022-05" db="EMBL/GenBank/DDBJ databases">
        <authorList>
            <person name="Kim J.-S."/>
            <person name="Lee K."/>
            <person name="Suh M."/>
            <person name="Eom M."/>
            <person name="Kim J.-S."/>
            <person name="Kim D.-S."/>
            <person name="Ko S.-H."/>
            <person name="Shin Y."/>
            <person name="Lee J.-S."/>
        </authorList>
    </citation>
    <scope>NUCLEOTIDE SEQUENCE</scope>
    <source>
        <strain evidence="4">N237</strain>
    </source>
</reference>
<accession>A0ABY4QZ91</accession>
<name>A0ABY4QZ91_9ACTN</name>
<dbReference type="InterPro" id="IPR000667">
    <property type="entry name" value="Peptidase_S13"/>
</dbReference>
<dbReference type="GO" id="GO:0009002">
    <property type="term" value="F:serine-type D-Ala-D-Ala carboxypeptidase activity"/>
    <property type="evidence" value="ECO:0007669"/>
    <property type="project" value="UniProtKB-EC"/>
</dbReference>
<sequence>MADPRSRPAGHVPLIMLVVLALGAAVGLYFGVGAGRQWSANRGFHPLVIPAQTAPASDAAAALAATTKGASPAPSAADAPAPTAAGVLAQLKGTLADPSLGSSVSAQVYDAATSGTLMNTGAAEVVAPASTAKLLTTAALLRVRKGTDRFTTRVLQGGDANTVVLVGGGDPTLSAAKVGQASEYPEAARISDLAAQVSKNLSGAAITSVVVDDSLFSGPSTATGWAPEDAPSSYASPIAAAMVDAGRDAPGATVRSAAPDLAAGRALADALGGAQVTRGTAPAGARLLGSVQSAPVSTLVEQTLSESDNVMAEVLARQVALATGQAGSFAGGAAAVSATLTAAGVAVGAGMKDGSGLSVADRIPAGVLGQTLLLAAGAKHPELRPVITGLAVAGWDGTLVEQGRFTGTSAIADGVVRAKTGSLTGVTGIAGVLTDSDGRQLVFAFVADKVPGGDPNSTSARTVLDSAVAALVRCGCR</sequence>
<reference evidence="4" key="1">
    <citation type="journal article" date="2018" name="Int. J. Syst. Evol. Microbiol.">
        <title>Jatrophihabitans telluris sp. nov., isolated from sediment soil of lava forest wetlands and the emended description of the genus Jatrophihabitans.</title>
        <authorList>
            <person name="Lee K.C."/>
            <person name="Suh M.K."/>
            <person name="Eom M.K."/>
            <person name="Kim K.K."/>
            <person name="Kim J.S."/>
            <person name="Kim D.S."/>
            <person name="Ko S.H."/>
            <person name="Shin Y.K."/>
            <person name="Lee J.S."/>
        </authorList>
    </citation>
    <scope>NUCLEOTIDE SEQUENCE</scope>
    <source>
        <strain evidence="4">N237</strain>
    </source>
</reference>
<dbReference type="PANTHER" id="PTHR30023:SF0">
    <property type="entry name" value="PENICILLIN-SENSITIVE CARBOXYPEPTIDASE A"/>
    <property type="match status" value="1"/>
</dbReference>
<evidence type="ECO:0000256" key="1">
    <source>
        <dbReference type="ARBA" id="ARBA00006096"/>
    </source>
</evidence>
<keyword evidence="2 4" id="KW-0378">Hydrolase</keyword>
<evidence type="ECO:0000313" key="4">
    <source>
        <dbReference type="EMBL" id="UQX88909.1"/>
    </source>
</evidence>
<dbReference type="SUPFAM" id="SSF56601">
    <property type="entry name" value="beta-lactamase/transpeptidase-like"/>
    <property type="match status" value="1"/>
</dbReference>
<keyword evidence="3" id="KW-1133">Transmembrane helix</keyword>
<dbReference type="Pfam" id="PF02113">
    <property type="entry name" value="Peptidase_S13"/>
    <property type="match status" value="2"/>
</dbReference>
<gene>
    <name evidence="4" type="primary">dacB</name>
    <name evidence="4" type="ORF">M6D93_02655</name>
</gene>
<dbReference type="EMBL" id="CP097332">
    <property type="protein sequence ID" value="UQX88909.1"/>
    <property type="molecule type" value="Genomic_DNA"/>
</dbReference>
<dbReference type="NCBIfam" id="TIGR00666">
    <property type="entry name" value="PBP4"/>
    <property type="match status" value="1"/>
</dbReference>
<evidence type="ECO:0000256" key="2">
    <source>
        <dbReference type="ARBA" id="ARBA00022801"/>
    </source>
</evidence>
<dbReference type="Gene3D" id="3.50.80.20">
    <property type="entry name" value="D-Ala-D-Ala carboxypeptidase C, peptidase S13"/>
    <property type="match status" value="1"/>
</dbReference>
<dbReference type="PANTHER" id="PTHR30023">
    <property type="entry name" value="D-ALANYL-D-ALANINE CARBOXYPEPTIDASE"/>
    <property type="match status" value="1"/>
</dbReference>
<dbReference type="RefSeq" id="WP_249772764.1">
    <property type="nucleotide sequence ID" value="NZ_CP097332.1"/>
</dbReference>
<proteinExistence type="inferred from homology"/>
<keyword evidence="4" id="KW-0121">Carboxypeptidase</keyword>
<keyword evidence="5" id="KW-1185">Reference proteome</keyword>
<keyword evidence="3" id="KW-0472">Membrane</keyword>
<dbReference type="Gene3D" id="3.40.710.10">
    <property type="entry name" value="DD-peptidase/beta-lactamase superfamily"/>
    <property type="match status" value="1"/>
</dbReference>
<keyword evidence="4" id="KW-0645">Protease</keyword>
<dbReference type="PRINTS" id="PR00922">
    <property type="entry name" value="DADACBPTASE3"/>
</dbReference>
<organism evidence="4 5">
    <name type="scientific">Jatrophihabitans telluris</name>
    <dbReference type="NCBI Taxonomy" id="2038343"/>
    <lineage>
        <taxon>Bacteria</taxon>
        <taxon>Bacillati</taxon>
        <taxon>Actinomycetota</taxon>
        <taxon>Actinomycetes</taxon>
        <taxon>Jatrophihabitantales</taxon>
        <taxon>Jatrophihabitantaceae</taxon>
        <taxon>Jatrophihabitans</taxon>
    </lineage>
</organism>
<dbReference type="EC" id="3.4.16.4" evidence="4"/>
<evidence type="ECO:0000256" key="3">
    <source>
        <dbReference type="SAM" id="Phobius"/>
    </source>
</evidence>
<dbReference type="Proteomes" id="UP001056336">
    <property type="component" value="Chromosome"/>
</dbReference>
<dbReference type="InterPro" id="IPR012338">
    <property type="entry name" value="Beta-lactam/transpept-like"/>
</dbReference>
<comment type="similarity">
    <text evidence="1">Belongs to the peptidase S13 family.</text>
</comment>
<feature type="transmembrane region" description="Helical" evidence="3">
    <location>
        <begin position="12"/>
        <end position="32"/>
    </location>
</feature>